<name>A0A8J7KL13_9ACTN</name>
<evidence type="ECO:0000313" key="3">
    <source>
        <dbReference type="Proteomes" id="UP000622552"/>
    </source>
</evidence>
<dbReference type="Proteomes" id="UP000622552">
    <property type="component" value="Unassembled WGS sequence"/>
</dbReference>
<feature type="transmembrane region" description="Helical" evidence="1">
    <location>
        <begin position="33"/>
        <end position="56"/>
    </location>
</feature>
<evidence type="ECO:0000256" key="1">
    <source>
        <dbReference type="SAM" id="Phobius"/>
    </source>
</evidence>
<keyword evidence="1" id="KW-0812">Transmembrane</keyword>
<dbReference type="EMBL" id="JADOUF010000001">
    <property type="protein sequence ID" value="MBG6138769.1"/>
    <property type="molecule type" value="Genomic_DNA"/>
</dbReference>
<dbReference type="AlphaFoldDB" id="A0A8J7KL13"/>
<keyword evidence="1" id="KW-0472">Membrane</keyword>
<gene>
    <name evidence="2" type="ORF">IW245_004963</name>
</gene>
<reference evidence="2" key="1">
    <citation type="submission" date="2020-11" db="EMBL/GenBank/DDBJ databases">
        <title>Sequencing the genomes of 1000 actinobacteria strains.</title>
        <authorList>
            <person name="Klenk H.-P."/>
        </authorList>
    </citation>
    <scope>NUCLEOTIDE SEQUENCE</scope>
    <source>
        <strain evidence="2">DSM 45356</strain>
    </source>
</reference>
<keyword evidence="3" id="KW-1185">Reference proteome</keyword>
<keyword evidence="1" id="KW-1133">Transmembrane helix</keyword>
<accession>A0A8J7KL13</accession>
<comment type="caution">
    <text evidence="2">The sequence shown here is derived from an EMBL/GenBank/DDBJ whole genome shotgun (WGS) entry which is preliminary data.</text>
</comment>
<evidence type="ECO:0000313" key="2">
    <source>
        <dbReference type="EMBL" id="MBG6138769.1"/>
    </source>
</evidence>
<sequence>MTLGSGGLDEVECENVLWRGRPERLVFVERSDWLVMVLGVGWLACWVGLLAVGGIPANPISFAWRLSGLLVGTVLTLGHPLVRAVWLSKTWYTVTDRNICTETDRSSASVPHDVLFPPVVRPGADGAGSIAFGRFPSAWDTVVSVWQGKRRYGTYPSVVLRNVGPIDKVHALITGART</sequence>
<organism evidence="2 3">
    <name type="scientific">Longispora fulva</name>
    <dbReference type="NCBI Taxonomy" id="619741"/>
    <lineage>
        <taxon>Bacteria</taxon>
        <taxon>Bacillati</taxon>
        <taxon>Actinomycetota</taxon>
        <taxon>Actinomycetes</taxon>
        <taxon>Micromonosporales</taxon>
        <taxon>Micromonosporaceae</taxon>
        <taxon>Longispora</taxon>
    </lineage>
</organism>
<proteinExistence type="predicted"/>
<feature type="transmembrane region" description="Helical" evidence="1">
    <location>
        <begin position="62"/>
        <end position="82"/>
    </location>
</feature>
<dbReference type="RefSeq" id="WP_197005491.1">
    <property type="nucleotide sequence ID" value="NZ_BONS01000009.1"/>
</dbReference>
<protein>
    <submittedName>
        <fullName evidence="2">Uncharacterized protein</fullName>
    </submittedName>
</protein>